<dbReference type="Gene3D" id="3.90.1310.10">
    <property type="entry name" value="Penicillin-binding protein 2a (Domain 2)"/>
    <property type="match status" value="1"/>
</dbReference>
<comment type="caution">
    <text evidence="7">The sequence shown here is derived from an EMBL/GenBank/DDBJ whole genome shotgun (WGS) entry which is preliminary data.</text>
</comment>
<sequence length="592" mass="63659">MTRIPIRPLARILAARQTGENPDEIERGNLAARREAGRYVLRERAEGRLLALGLVFLAAFAAVGIKMAVLATSDPAEPKAAASGTQIVAARADITDRNGRILATNLSTHSVYAQPQHLVSPDVAARELARIFPGLDEERLHRLFTGSRKFLWIRRRISPEQQDAVQDIGEPGLLFGPREMRLYPNGRLAAHVLGGASFGREGVSAAELVGVAGVERALDDELRDPGRGDVPLILSLDLTVQAAVEHVLEGGMRVLNAKGATAVLMDARNGEILSLVSLPDFDPNDRQSHMAAGKAADSPLFNRAAQGVYELGSTFKVFAVAQGLDEQLVARDTLIDTRGPLRWGRHSINDFRNYGPTLSVEDVVVKSSNIGTARIAMMIGEERQKEFLERLGLLSPVPLELVEARTARPLVPRKWSGIHMITVSYGHGISVSPLHLGAAYASLLNGGMKVVPTLVKGAETADERVVSAETSKHMREILRQVVTRGTARQAEVAGYHVAGKTGTADKPKPGGGYHDDKVIATFAGVFPANAPKYVLVVVLDEPVETSGPEPRRTAGWTAVTVAAEIIRRAAPILGLAPDIESPARQGVELAQF</sequence>
<reference evidence="7" key="1">
    <citation type="submission" date="2019-09" db="EMBL/GenBank/DDBJ databases">
        <title>Characterisation of the sponge microbiome using genome-centric metagenomics.</title>
        <authorList>
            <person name="Engelberts J.P."/>
            <person name="Robbins S.J."/>
            <person name="De Goeij J.M."/>
            <person name="Aranda M."/>
            <person name="Bell S.C."/>
            <person name="Webster N.S."/>
        </authorList>
    </citation>
    <scope>NUCLEOTIDE SEQUENCE</scope>
    <source>
        <strain evidence="7">SB0664_bin_43</strain>
    </source>
</reference>
<dbReference type="InterPro" id="IPR012338">
    <property type="entry name" value="Beta-lactam/transpept-like"/>
</dbReference>
<dbReference type="Pfam" id="PF00905">
    <property type="entry name" value="Transpeptidase"/>
    <property type="match status" value="1"/>
</dbReference>
<protein>
    <submittedName>
        <fullName evidence="7">Penicillin-binding protein 2</fullName>
    </submittedName>
</protein>
<accession>A0A6B0Y1F3</accession>
<evidence type="ECO:0000259" key="6">
    <source>
        <dbReference type="Pfam" id="PF03717"/>
    </source>
</evidence>
<evidence type="ECO:0000256" key="4">
    <source>
        <dbReference type="SAM" id="Phobius"/>
    </source>
</evidence>
<keyword evidence="2" id="KW-0378">Hydrolase</keyword>
<dbReference type="EMBL" id="VXRY01000257">
    <property type="protein sequence ID" value="MXY33709.1"/>
    <property type="molecule type" value="Genomic_DNA"/>
</dbReference>
<dbReference type="InterPro" id="IPR005311">
    <property type="entry name" value="PBP_dimer"/>
</dbReference>
<dbReference type="Gene3D" id="3.40.710.10">
    <property type="entry name" value="DD-peptidase/beta-lactamase superfamily"/>
    <property type="match status" value="1"/>
</dbReference>
<name>A0A6B0Y1F3_9RHOB</name>
<dbReference type="GO" id="GO:0071555">
    <property type="term" value="P:cell wall organization"/>
    <property type="evidence" value="ECO:0007669"/>
    <property type="project" value="TreeGrafter"/>
</dbReference>
<evidence type="ECO:0000256" key="1">
    <source>
        <dbReference type="ARBA" id="ARBA00004370"/>
    </source>
</evidence>
<dbReference type="PANTHER" id="PTHR30627:SF1">
    <property type="entry name" value="PEPTIDOGLYCAN D,D-TRANSPEPTIDASE FTSI"/>
    <property type="match status" value="1"/>
</dbReference>
<dbReference type="AlphaFoldDB" id="A0A6B0Y1F3"/>
<dbReference type="GO" id="GO:0005886">
    <property type="term" value="C:plasma membrane"/>
    <property type="evidence" value="ECO:0007669"/>
    <property type="project" value="TreeGrafter"/>
</dbReference>
<dbReference type="InterPro" id="IPR001460">
    <property type="entry name" value="PCN-bd_Tpept"/>
</dbReference>
<evidence type="ECO:0000256" key="3">
    <source>
        <dbReference type="ARBA" id="ARBA00023136"/>
    </source>
</evidence>
<dbReference type="SUPFAM" id="SSF56601">
    <property type="entry name" value="beta-lactamase/transpeptidase-like"/>
    <property type="match status" value="1"/>
</dbReference>
<comment type="subcellular location">
    <subcellularLocation>
        <location evidence="1">Membrane</location>
    </subcellularLocation>
</comment>
<feature type="domain" description="Penicillin-binding protein dimerisation" evidence="6">
    <location>
        <begin position="87"/>
        <end position="223"/>
    </location>
</feature>
<gene>
    <name evidence="7" type="ORF">F4Y60_06400</name>
</gene>
<feature type="transmembrane region" description="Helical" evidence="4">
    <location>
        <begin position="49"/>
        <end position="69"/>
    </location>
</feature>
<dbReference type="GO" id="GO:0004180">
    <property type="term" value="F:carboxypeptidase activity"/>
    <property type="evidence" value="ECO:0007669"/>
    <property type="project" value="UniProtKB-KW"/>
</dbReference>
<feature type="domain" description="Penicillin-binding protein transpeptidase" evidence="5">
    <location>
        <begin position="261"/>
        <end position="543"/>
    </location>
</feature>
<dbReference type="GO" id="GO:0008658">
    <property type="term" value="F:penicillin binding"/>
    <property type="evidence" value="ECO:0007669"/>
    <property type="project" value="InterPro"/>
</dbReference>
<proteinExistence type="predicted"/>
<dbReference type="PANTHER" id="PTHR30627">
    <property type="entry name" value="PEPTIDOGLYCAN D,D-TRANSPEPTIDASE"/>
    <property type="match status" value="1"/>
</dbReference>
<dbReference type="SUPFAM" id="SSF56519">
    <property type="entry name" value="Penicillin binding protein dimerisation domain"/>
    <property type="match status" value="1"/>
</dbReference>
<organism evidence="7">
    <name type="scientific">Boseongicola sp. SB0664_bin_43</name>
    <dbReference type="NCBI Taxonomy" id="2604844"/>
    <lineage>
        <taxon>Bacteria</taxon>
        <taxon>Pseudomonadati</taxon>
        <taxon>Pseudomonadota</taxon>
        <taxon>Alphaproteobacteria</taxon>
        <taxon>Rhodobacterales</taxon>
        <taxon>Paracoccaceae</taxon>
        <taxon>Boseongicola</taxon>
    </lineage>
</organism>
<keyword evidence="2" id="KW-0121">Carboxypeptidase</keyword>
<dbReference type="Pfam" id="PF03717">
    <property type="entry name" value="PBP_dimer"/>
    <property type="match status" value="1"/>
</dbReference>
<dbReference type="Gene3D" id="3.30.450.330">
    <property type="match status" value="1"/>
</dbReference>
<keyword evidence="2" id="KW-0645">Protease</keyword>
<evidence type="ECO:0000313" key="7">
    <source>
        <dbReference type="EMBL" id="MXY33709.1"/>
    </source>
</evidence>
<keyword evidence="4" id="KW-1133">Transmembrane helix</keyword>
<dbReference type="InterPro" id="IPR036138">
    <property type="entry name" value="PBP_dimer_sf"/>
</dbReference>
<evidence type="ECO:0000259" key="5">
    <source>
        <dbReference type="Pfam" id="PF00905"/>
    </source>
</evidence>
<keyword evidence="4" id="KW-0812">Transmembrane</keyword>
<evidence type="ECO:0000256" key="2">
    <source>
        <dbReference type="ARBA" id="ARBA00022645"/>
    </source>
</evidence>
<keyword evidence="3 4" id="KW-0472">Membrane</keyword>
<dbReference type="InterPro" id="IPR050515">
    <property type="entry name" value="Beta-lactam/transpept"/>
</dbReference>